<dbReference type="AlphaFoldDB" id="E9HCV7"/>
<protein>
    <submittedName>
        <fullName evidence="2">Uncharacterized protein</fullName>
    </submittedName>
</protein>
<dbReference type="EMBL" id="GL732621">
    <property type="protein sequence ID" value="EFX70454.1"/>
    <property type="molecule type" value="Genomic_DNA"/>
</dbReference>
<accession>E9HCV7</accession>
<sequence length="134" mass="14920">MMAKMKYSEIPRDLSSDSIAAYRLAQGSPDRDKWKRNSSEGRGSPESGTSSSDSPPVRLFHQQLSSRRSTSAFRSHCLGSRKESPEPPDEVDGNGDAFVRAGSSHRQCEMDQQHRRSSRRGASPAQPTPYMLHQ</sequence>
<name>E9HCV7_DAPPU</name>
<feature type="compositionally biased region" description="Polar residues" evidence="1">
    <location>
        <begin position="62"/>
        <end position="73"/>
    </location>
</feature>
<feature type="region of interest" description="Disordered" evidence="1">
    <location>
        <begin position="1"/>
        <end position="134"/>
    </location>
</feature>
<keyword evidence="3" id="KW-1185">Reference proteome</keyword>
<organism evidence="2 3">
    <name type="scientific">Daphnia pulex</name>
    <name type="common">Water flea</name>
    <dbReference type="NCBI Taxonomy" id="6669"/>
    <lineage>
        <taxon>Eukaryota</taxon>
        <taxon>Metazoa</taxon>
        <taxon>Ecdysozoa</taxon>
        <taxon>Arthropoda</taxon>
        <taxon>Crustacea</taxon>
        <taxon>Branchiopoda</taxon>
        <taxon>Diplostraca</taxon>
        <taxon>Cladocera</taxon>
        <taxon>Anomopoda</taxon>
        <taxon>Daphniidae</taxon>
        <taxon>Daphnia</taxon>
    </lineage>
</organism>
<evidence type="ECO:0000313" key="3">
    <source>
        <dbReference type="Proteomes" id="UP000000305"/>
    </source>
</evidence>
<dbReference type="InParanoid" id="E9HCV7"/>
<gene>
    <name evidence="2" type="ORF">DAPPUDRAFT_328335</name>
</gene>
<feature type="compositionally biased region" description="Basic and acidic residues" evidence="1">
    <location>
        <begin position="29"/>
        <end position="39"/>
    </location>
</feature>
<evidence type="ECO:0000313" key="2">
    <source>
        <dbReference type="EMBL" id="EFX70454.1"/>
    </source>
</evidence>
<reference evidence="2 3" key="1">
    <citation type="journal article" date="2011" name="Science">
        <title>The ecoresponsive genome of Daphnia pulex.</title>
        <authorList>
            <person name="Colbourne J.K."/>
            <person name="Pfrender M.E."/>
            <person name="Gilbert D."/>
            <person name="Thomas W.K."/>
            <person name="Tucker A."/>
            <person name="Oakley T.H."/>
            <person name="Tokishita S."/>
            <person name="Aerts A."/>
            <person name="Arnold G.J."/>
            <person name="Basu M.K."/>
            <person name="Bauer D.J."/>
            <person name="Caceres C.E."/>
            <person name="Carmel L."/>
            <person name="Casola C."/>
            <person name="Choi J.H."/>
            <person name="Detter J.C."/>
            <person name="Dong Q."/>
            <person name="Dusheyko S."/>
            <person name="Eads B.D."/>
            <person name="Frohlich T."/>
            <person name="Geiler-Samerotte K.A."/>
            <person name="Gerlach D."/>
            <person name="Hatcher P."/>
            <person name="Jogdeo S."/>
            <person name="Krijgsveld J."/>
            <person name="Kriventseva E.V."/>
            <person name="Kultz D."/>
            <person name="Laforsch C."/>
            <person name="Lindquist E."/>
            <person name="Lopez J."/>
            <person name="Manak J.R."/>
            <person name="Muller J."/>
            <person name="Pangilinan J."/>
            <person name="Patwardhan R.P."/>
            <person name="Pitluck S."/>
            <person name="Pritham E.J."/>
            <person name="Rechtsteiner A."/>
            <person name="Rho M."/>
            <person name="Rogozin I.B."/>
            <person name="Sakarya O."/>
            <person name="Salamov A."/>
            <person name="Schaack S."/>
            <person name="Shapiro H."/>
            <person name="Shiga Y."/>
            <person name="Skalitzky C."/>
            <person name="Smith Z."/>
            <person name="Souvorov A."/>
            <person name="Sung W."/>
            <person name="Tang Z."/>
            <person name="Tsuchiya D."/>
            <person name="Tu H."/>
            <person name="Vos H."/>
            <person name="Wang M."/>
            <person name="Wolf Y.I."/>
            <person name="Yamagata H."/>
            <person name="Yamada T."/>
            <person name="Ye Y."/>
            <person name="Shaw J.R."/>
            <person name="Andrews J."/>
            <person name="Crease T.J."/>
            <person name="Tang H."/>
            <person name="Lucas S.M."/>
            <person name="Robertson H.M."/>
            <person name="Bork P."/>
            <person name="Koonin E.V."/>
            <person name="Zdobnov E.M."/>
            <person name="Grigoriev I.V."/>
            <person name="Lynch M."/>
            <person name="Boore J.L."/>
        </authorList>
    </citation>
    <scope>NUCLEOTIDE SEQUENCE [LARGE SCALE GENOMIC DNA]</scope>
</reference>
<dbReference type="KEGG" id="dpx:DAPPUDRAFT_328335"/>
<feature type="compositionally biased region" description="Low complexity" evidence="1">
    <location>
        <begin position="40"/>
        <end position="56"/>
    </location>
</feature>
<evidence type="ECO:0000256" key="1">
    <source>
        <dbReference type="SAM" id="MobiDB-lite"/>
    </source>
</evidence>
<feature type="compositionally biased region" description="Basic and acidic residues" evidence="1">
    <location>
        <begin position="1"/>
        <end position="15"/>
    </location>
</feature>
<dbReference type="HOGENOM" id="CLU_1898363_0_0_1"/>
<dbReference type="Proteomes" id="UP000000305">
    <property type="component" value="Unassembled WGS sequence"/>
</dbReference>
<proteinExistence type="predicted"/>